<dbReference type="RefSeq" id="WP_078775409.1">
    <property type="nucleotide sequence ID" value="NZ_FUWU01000002.1"/>
</dbReference>
<reference evidence="1 2" key="1">
    <citation type="submission" date="2017-02" db="EMBL/GenBank/DDBJ databases">
        <authorList>
            <person name="Peterson S.W."/>
        </authorList>
    </citation>
    <scope>NUCLEOTIDE SEQUENCE [LARGE SCALE GENOMIC DNA]</scope>
    <source>
        <strain evidence="1 2">ATCC 43854</strain>
    </source>
</reference>
<sequence length="133" mass="15718">MWFVLFLDLNNLEYYGYMPEIPKDRDGRVEIYRFDVAREDWDLLLDDLIDPVCNLCNALIDIGDVDFLNADKCKKLKTWLEERLQRDVSETLKPIYEKLLEFSSRAIELNTGVEIELLNIIRFSATENLLCLH</sequence>
<dbReference type="STRING" id="28122.SAMN02745108_00226"/>
<accession>A0A1T4JZ44</accession>
<proteinExistence type="predicted"/>
<organism evidence="1 2">
    <name type="scientific">Fibrobacter intestinalis</name>
    <dbReference type="NCBI Taxonomy" id="28122"/>
    <lineage>
        <taxon>Bacteria</taxon>
        <taxon>Pseudomonadati</taxon>
        <taxon>Fibrobacterota</taxon>
        <taxon>Fibrobacteria</taxon>
        <taxon>Fibrobacterales</taxon>
        <taxon>Fibrobacteraceae</taxon>
        <taxon>Fibrobacter</taxon>
    </lineage>
</organism>
<dbReference type="Proteomes" id="UP000190449">
    <property type="component" value="Unassembled WGS sequence"/>
</dbReference>
<dbReference type="EMBL" id="FUWU01000002">
    <property type="protein sequence ID" value="SJZ35315.1"/>
    <property type="molecule type" value="Genomic_DNA"/>
</dbReference>
<evidence type="ECO:0000313" key="1">
    <source>
        <dbReference type="EMBL" id="SJZ35315.1"/>
    </source>
</evidence>
<evidence type="ECO:0000313" key="2">
    <source>
        <dbReference type="Proteomes" id="UP000190449"/>
    </source>
</evidence>
<gene>
    <name evidence="1" type="ORF">SAMN02745108_00226</name>
</gene>
<name>A0A1T4JZ44_9BACT</name>
<dbReference type="AlphaFoldDB" id="A0A1T4JZ44"/>
<protein>
    <submittedName>
        <fullName evidence="1">Uncharacterized protein</fullName>
    </submittedName>
</protein>